<dbReference type="GeneID" id="87597341"/>
<dbReference type="PANTHER" id="PTHR17985:SF8">
    <property type="entry name" value="TRANSPORT AND GOLGI ORGANIZATION PROTEIN 2 HOMOLOG"/>
    <property type="match status" value="1"/>
</dbReference>
<dbReference type="OMA" id="FAWRPGH"/>
<dbReference type="RefSeq" id="WP_010897888.1">
    <property type="nucleotide sequence ID" value="NZ_CP040441.1"/>
</dbReference>
<dbReference type="AlphaFoldDB" id="A0A0M0KL03"/>
<comment type="caution">
    <text evidence="1">The sequence shown here is derived from an EMBL/GenBank/DDBJ whole genome shotgun (WGS) entry which is preliminary data.</text>
</comment>
<gene>
    <name evidence="1" type="ORF">AMD02_10880</name>
</gene>
<dbReference type="Pfam" id="PF05742">
    <property type="entry name" value="TANGO2"/>
    <property type="match status" value="1"/>
</dbReference>
<accession>A0A0M0KL03</accession>
<dbReference type="InterPro" id="IPR008551">
    <property type="entry name" value="TANGO2"/>
</dbReference>
<name>A0A0M0KL03_ALKHA</name>
<dbReference type="PATRIC" id="fig|136160.3.peg.2578"/>
<dbReference type="PANTHER" id="PTHR17985">
    <property type="entry name" value="SER/THR-RICH PROTEIN T10 IN DGCR REGION"/>
    <property type="match status" value="1"/>
</dbReference>
<reference evidence="1" key="1">
    <citation type="submission" date="2015-08" db="EMBL/GenBank/DDBJ databases">
        <title>Complete DNA Sequence of Pseudomonas syringae pv. actinidiae, the Causal Agent of Kiwifruit Canker Disease.</title>
        <authorList>
            <person name="Rikkerink E.H.A."/>
            <person name="Fineran P.C."/>
        </authorList>
    </citation>
    <scope>NUCLEOTIDE SEQUENCE</scope>
    <source>
        <strain evidence="1">DSM 13666</strain>
    </source>
</reference>
<dbReference type="EMBL" id="LILD01000001">
    <property type="protein sequence ID" value="KOO39287.1"/>
    <property type="molecule type" value="Genomic_DNA"/>
</dbReference>
<proteinExistence type="predicted"/>
<sequence>MCLLTFAYQTNKRFPFVFAANRDEYYDRPTLFAHEWKEDPNVIGGRDLKKGGTWLGFTKEGKIAALTNVRDSFKHSGIPFQSRGFIVQDYLTSNTSAQLFMERLIQTADEFDGYNLVFGSYHDLYYYTNRMEKGEKLKPGYYMLSNGQMNSHWPKAVKVRTHLQSVLEREQDIETIIKKLLAIMQDEERFPDEQLPDTGVGIEWERILSPIFINGKTYGTRATTVIICTDEGESFFLEWNYGPMGIFLEKREFHIQLPSSYLNMKKDYE</sequence>
<protein>
    <recommendedName>
        <fullName evidence="2">NRDE family protein</fullName>
    </recommendedName>
</protein>
<organism evidence="1">
    <name type="scientific">Halalkalibacterium halodurans</name>
    <name type="common">Bacillus halodurans</name>
    <dbReference type="NCBI Taxonomy" id="86665"/>
    <lineage>
        <taxon>Bacteria</taxon>
        <taxon>Bacillati</taxon>
        <taxon>Bacillota</taxon>
        <taxon>Bacilli</taxon>
        <taxon>Bacillales</taxon>
        <taxon>Bacillaceae</taxon>
        <taxon>Halalkalibacterium (ex Joshi et al. 2022)</taxon>
    </lineage>
</organism>
<evidence type="ECO:0000313" key="1">
    <source>
        <dbReference type="EMBL" id="KOO39287.1"/>
    </source>
</evidence>
<evidence type="ECO:0008006" key="2">
    <source>
        <dbReference type="Google" id="ProtNLM"/>
    </source>
</evidence>